<dbReference type="Gene3D" id="3.40.50.12650">
    <property type="match status" value="1"/>
</dbReference>
<comment type="subcellular location">
    <subcellularLocation>
        <location evidence="1">Nucleus</location>
    </subcellularLocation>
</comment>
<dbReference type="PROSITE" id="PS00824">
    <property type="entry name" value="EF1BD_1"/>
    <property type="match status" value="1"/>
</dbReference>
<dbReference type="SUPFAM" id="SSF56281">
    <property type="entry name" value="Metallo-hydrolase/oxidoreductase"/>
    <property type="match status" value="1"/>
</dbReference>
<dbReference type="InterPro" id="IPR011084">
    <property type="entry name" value="DRMBL"/>
</dbReference>
<dbReference type="GO" id="GO:0005634">
    <property type="term" value="C:nucleus"/>
    <property type="evidence" value="ECO:0007669"/>
    <property type="project" value="UniProtKB-SubCell"/>
</dbReference>
<dbReference type="GO" id="GO:0006310">
    <property type="term" value="P:DNA recombination"/>
    <property type="evidence" value="ECO:0007669"/>
    <property type="project" value="UniProtKB-KW"/>
</dbReference>
<dbReference type="GO" id="GO:0004519">
    <property type="term" value="F:endonuclease activity"/>
    <property type="evidence" value="ECO:0007669"/>
    <property type="project" value="UniProtKB-KW"/>
</dbReference>
<evidence type="ECO:0000259" key="19">
    <source>
        <dbReference type="SMART" id="SM01182"/>
    </source>
</evidence>
<feature type="compositionally biased region" description="Basic and acidic residues" evidence="17">
    <location>
        <begin position="486"/>
        <end position="532"/>
    </location>
</feature>
<keyword evidence="5" id="KW-0255">Endonuclease</keyword>
<feature type="region of interest" description="Disordered" evidence="17">
    <location>
        <begin position="483"/>
        <end position="547"/>
    </location>
</feature>
<dbReference type="GO" id="GO:0035312">
    <property type="term" value="F:5'-3' DNA exonuclease activity"/>
    <property type="evidence" value="ECO:0007669"/>
    <property type="project" value="TreeGrafter"/>
</dbReference>
<dbReference type="Pfam" id="PF10587">
    <property type="entry name" value="EF-1_beta_acid"/>
    <property type="match status" value="1"/>
</dbReference>
<evidence type="ECO:0000256" key="13">
    <source>
        <dbReference type="ARBA" id="ARBA00023242"/>
    </source>
</evidence>
<keyword evidence="11" id="KW-0233">DNA recombination</keyword>
<keyword evidence="12" id="KW-0234">DNA repair</keyword>
<dbReference type="Gene3D" id="3.30.70.60">
    <property type="match status" value="1"/>
</dbReference>
<name>A0A4S2KVR3_9HYME</name>
<dbReference type="InterPro" id="IPR014038">
    <property type="entry name" value="EF1B_bsu/dsu_GNE"/>
</dbReference>
<keyword evidence="13" id="KW-0539">Nucleus</keyword>
<proteinExistence type="inferred from homology"/>
<keyword evidence="9" id="KW-0269">Exonuclease</keyword>
<evidence type="ECO:0000256" key="7">
    <source>
        <dbReference type="ARBA" id="ARBA00022768"/>
    </source>
</evidence>
<dbReference type="GO" id="GO:0036297">
    <property type="term" value="P:interstrand cross-link repair"/>
    <property type="evidence" value="ECO:0007669"/>
    <property type="project" value="TreeGrafter"/>
</dbReference>
<comment type="caution">
    <text evidence="20">The sequence shown here is derived from an EMBL/GenBank/DDBJ whole genome shotgun (WGS) entry which is preliminary data.</text>
</comment>
<dbReference type="SMART" id="SM01182">
    <property type="entry name" value="EF-1_beta_acid"/>
    <property type="match status" value="2"/>
</dbReference>
<dbReference type="SMART" id="SM00888">
    <property type="entry name" value="EF1_GNE"/>
    <property type="match status" value="1"/>
</dbReference>
<dbReference type="EMBL" id="QBLH01000812">
    <property type="protein sequence ID" value="TGZ54155.1"/>
    <property type="molecule type" value="Genomic_DNA"/>
</dbReference>
<evidence type="ECO:0000256" key="5">
    <source>
        <dbReference type="ARBA" id="ARBA00022759"/>
    </source>
</evidence>
<reference evidence="20 21" key="1">
    <citation type="journal article" date="2019" name="Philos. Trans. R. Soc. Lond., B, Biol. Sci.">
        <title>Ant behaviour and brain gene expression of defending hosts depend on the ecological success of the intruding social parasite.</title>
        <authorList>
            <person name="Kaur R."/>
            <person name="Stoldt M."/>
            <person name="Jongepier E."/>
            <person name="Feldmeyer B."/>
            <person name="Menzel F."/>
            <person name="Bornberg-Bauer E."/>
            <person name="Foitzik S."/>
        </authorList>
    </citation>
    <scope>NUCLEOTIDE SEQUENCE [LARGE SCALE GENOMIC DNA]</scope>
    <source>
        <tissue evidence="20">Whole body</tissue>
    </source>
</reference>
<evidence type="ECO:0000256" key="6">
    <source>
        <dbReference type="ARBA" id="ARBA00022763"/>
    </source>
</evidence>
<dbReference type="SUPFAM" id="SSF54984">
    <property type="entry name" value="eEF-1beta-like"/>
    <property type="match status" value="1"/>
</dbReference>
<evidence type="ECO:0000256" key="10">
    <source>
        <dbReference type="ARBA" id="ARBA00022917"/>
    </source>
</evidence>
<dbReference type="CDD" id="cd00292">
    <property type="entry name" value="EF1B"/>
    <property type="match status" value="1"/>
</dbReference>
<dbReference type="GO" id="GO:0003746">
    <property type="term" value="F:translation elongation factor activity"/>
    <property type="evidence" value="ECO:0007669"/>
    <property type="project" value="UniProtKB-KW"/>
</dbReference>
<keyword evidence="8" id="KW-0378">Hydrolase</keyword>
<keyword evidence="10 16" id="KW-0648">Protein biosynthesis</keyword>
<dbReference type="Pfam" id="PF07522">
    <property type="entry name" value="DRMBL"/>
    <property type="match status" value="1"/>
</dbReference>
<gene>
    <name evidence="20" type="ORF">DBV15_08781</name>
</gene>
<evidence type="ECO:0000313" key="21">
    <source>
        <dbReference type="Proteomes" id="UP000310200"/>
    </source>
</evidence>
<dbReference type="InterPro" id="IPR001326">
    <property type="entry name" value="Transl_elong_EF1B_B/D_CS"/>
</dbReference>
<evidence type="ECO:0000256" key="11">
    <source>
        <dbReference type="ARBA" id="ARBA00023172"/>
    </source>
</evidence>
<dbReference type="Proteomes" id="UP000310200">
    <property type="component" value="Unassembled WGS sequence"/>
</dbReference>
<sequence length="803" mass="92129">MTNILCIRMSTFLGLIEEIPGISVDRFDGENLKSSAYFLSHCHTDHMKGLNYAFFEHLRQHKKYLYCSPISKVFLEAKYDNSETCVKDIEIKKKFEIEYKSVGDDEKTVLYVTCIPAGHCPGSVMFLFEKMNKLILYTGDFRINPKDYGKISPLHHIDFNNSYPKKLAKMYLDTTFLDRDFAYFPTRIDSMNVMYKVVKEWLDKSPRNVVILECSATYGSEYLYRKLSKFLNLPIHVMDYVYESYCRIGDLEHHITNNPFATRIHACMGKLDVLNLNGLKCRTDILEKDILIVVPSVMKWRGRDTSVVGEWDCTRNRTFNVCYSTHASCHELEEFIRYFKPEDIYPCVCPEDAKYRVFYLLREIKKMTTPTMASIALTKEKVWFDKPTYDRAERQYYEKMNKLGTCFKVVSRKIAGGCTLKSDNSIPDKCQDLINTNALKSKAEKSKDNKLAHESNESNMKHSKCQGRNAKVNKDAADVCNMQNKENAKTSEKFNSARDNAKEKENASLNEKSKKYNAKEAKEKRNKEDTKNKNRGSGGNDVGGNKETAVPFARNKEQLPDQGAQQSTCPILSAAGSLANEVAKARQHIKQSLQWMILQHLPIQIKMLHLVSSNLKKKIRISEIDLKSTVEKLVNRVKTVETLEERLESLEARVPYIAICPAKPEEPEYEQKQSKEKGDDDDDIDLFGSDSEAKAAKIREERLAAYAAKKSKKPVLIAKSSIILDVKPWDDETDMKEMEKAVRKIETDGLLWAKLVPLAFGIHKLQISCVVEDDKVSVDWLTEQIQELEDYVQSVDIAAFNKV</sequence>
<feature type="region of interest" description="Disordered" evidence="17">
    <location>
        <begin position="441"/>
        <end position="470"/>
    </location>
</feature>
<keyword evidence="7 16" id="KW-0251">Elongation factor</keyword>
<dbReference type="GO" id="GO:0000723">
    <property type="term" value="P:telomere maintenance"/>
    <property type="evidence" value="ECO:0007669"/>
    <property type="project" value="TreeGrafter"/>
</dbReference>
<dbReference type="PROSITE" id="PS00825">
    <property type="entry name" value="EF1BD_2"/>
    <property type="match status" value="1"/>
</dbReference>
<dbReference type="AlphaFoldDB" id="A0A4S2KVR3"/>
<evidence type="ECO:0000256" key="16">
    <source>
        <dbReference type="RuleBase" id="RU003791"/>
    </source>
</evidence>
<dbReference type="PANTHER" id="PTHR23240">
    <property type="entry name" value="DNA CROSS-LINK REPAIR PROTEIN PSO2/SNM1-RELATED"/>
    <property type="match status" value="1"/>
</dbReference>
<feature type="compositionally biased region" description="Basic and acidic residues" evidence="17">
    <location>
        <begin position="441"/>
        <end position="460"/>
    </location>
</feature>
<feature type="region of interest" description="Disordered" evidence="17">
    <location>
        <begin position="665"/>
        <end position="684"/>
    </location>
</feature>
<comment type="similarity">
    <text evidence="3">Belongs to the DNA repair metallo-beta-lactamase (DRMBL) family.</text>
</comment>
<keyword evidence="21" id="KW-1185">Reference proteome</keyword>
<evidence type="ECO:0000256" key="2">
    <source>
        <dbReference type="ARBA" id="ARBA00007411"/>
    </source>
</evidence>
<keyword evidence="4" id="KW-0540">Nuclease</keyword>
<comment type="similarity">
    <text evidence="2 16">Belongs to the EF-1-beta/EF-1-delta family.</text>
</comment>
<feature type="domain" description="Translation elongation factor EF1B beta/delta subunit guanine nucleotide exchange" evidence="18">
    <location>
        <begin position="719"/>
        <end position="803"/>
    </location>
</feature>
<dbReference type="InterPro" id="IPR036866">
    <property type="entry name" value="RibonucZ/Hydroxyglut_hydro"/>
</dbReference>
<keyword evidence="6" id="KW-0227">DNA damage</keyword>
<evidence type="ECO:0000259" key="18">
    <source>
        <dbReference type="SMART" id="SM00888"/>
    </source>
</evidence>
<dbReference type="FunFam" id="3.30.70.60:FF:000001">
    <property type="entry name" value="Elongation factor 1-beta 1 like"/>
    <property type="match status" value="1"/>
</dbReference>
<evidence type="ECO:0000256" key="8">
    <source>
        <dbReference type="ARBA" id="ARBA00022801"/>
    </source>
</evidence>
<feature type="compositionally biased region" description="Basic and acidic residues" evidence="17">
    <location>
        <begin position="665"/>
        <end position="678"/>
    </location>
</feature>
<evidence type="ECO:0000256" key="12">
    <source>
        <dbReference type="ARBA" id="ARBA00023204"/>
    </source>
</evidence>
<feature type="domain" description="Elongation factor 1 beta central acidic region eukaryote" evidence="19">
    <location>
        <begin position="494"/>
        <end position="520"/>
    </location>
</feature>
<organism evidence="20 21">
    <name type="scientific">Temnothorax longispinosus</name>
    <dbReference type="NCBI Taxonomy" id="300112"/>
    <lineage>
        <taxon>Eukaryota</taxon>
        <taxon>Metazoa</taxon>
        <taxon>Ecdysozoa</taxon>
        <taxon>Arthropoda</taxon>
        <taxon>Hexapoda</taxon>
        <taxon>Insecta</taxon>
        <taxon>Pterygota</taxon>
        <taxon>Neoptera</taxon>
        <taxon>Endopterygota</taxon>
        <taxon>Hymenoptera</taxon>
        <taxon>Apocrita</taxon>
        <taxon>Aculeata</taxon>
        <taxon>Formicoidea</taxon>
        <taxon>Formicidae</taxon>
        <taxon>Myrmicinae</taxon>
        <taxon>Temnothorax</taxon>
    </lineage>
</organism>
<dbReference type="PANTHER" id="PTHR23240:SF8">
    <property type="entry name" value="PROTEIN ARTEMIS"/>
    <property type="match status" value="1"/>
</dbReference>
<dbReference type="InterPro" id="IPR018940">
    <property type="entry name" value="EF-1_beta_acid_region_euk"/>
</dbReference>
<feature type="domain" description="Elongation factor 1 beta central acidic region eukaryote" evidence="19">
    <location>
        <begin position="686"/>
        <end position="710"/>
    </location>
</feature>
<accession>A0A4S2KVR3</accession>
<dbReference type="GO" id="GO:0006303">
    <property type="term" value="P:double-strand break repair via nonhomologous end joining"/>
    <property type="evidence" value="ECO:0007669"/>
    <property type="project" value="TreeGrafter"/>
</dbReference>
<evidence type="ECO:0000256" key="17">
    <source>
        <dbReference type="SAM" id="MobiDB-lite"/>
    </source>
</evidence>
<evidence type="ECO:0000256" key="3">
    <source>
        <dbReference type="ARBA" id="ARBA00010304"/>
    </source>
</evidence>
<evidence type="ECO:0000256" key="4">
    <source>
        <dbReference type="ARBA" id="ARBA00022722"/>
    </source>
</evidence>
<evidence type="ECO:0000256" key="14">
    <source>
        <dbReference type="ARBA" id="ARBA00039759"/>
    </source>
</evidence>
<dbReference type="STRING" id="300112.A0A4S2KVR3"/>
<dbReference type="InterPro" id="IPR036219">
    <property type="entry name" value="eEF-1beta-like_sf"/>
</dbReference>
<protein>
    <recommendedName>
        <fullName evidence="14">Protein artemis</fullName>
    </recommendedName>
    <alternativeName>
        <fullName evidence="15">DNA cross-link repair 1C protein</fullName>
    </alternativeName>
</protein>
<dbReference type="Gene3D" id="3.60.15.10">
    <property type="entry name" value="Ribonuclease Z/Hydroxyacylglutathione hydrolase-like"/>
    <property type="match status" value="1"/>
</dbReference>
<evidence type="ECO:0000256" key="9">
    <source>
        <dbReference type="ARBA" id="ARBA00022839"/>
    </source>
</evidence>
<evidence type="ECO:0000256" key="15">
    <source>
        <dbReference type="ARBA" id="ARBA00042677"/>
    </source>
</evidence>
<evidence type="ECO:0000313" key="20">
    <source>
        <dbReference type="EMBL" id="TGZ54155.1"/>
    </source>
</evidence>
<dbReference type="InterPro" id="IPR014717">
    <property type="entry name" value="Transl_elong_EF1B/ribsomal_bS6"/>
</dbReference>
<dbReference type="Pfam" id="PF00736">
    <property type="entry name" value="EF1_GNE"/>
    <property type="match status" value="1"/>
</dbReference>
<evidence type="ECO:0000256" key="1">
    <source>
        <dbReference type="ARBA" id="ARBA00004123"/>
    </source>
</evidence>
<dbReference type="GO" id="GO:0003684">
    <property type="term" value="F:damaged DNA binding"/>
    <property type="evidence" value="ECO:0007669"/>
    <property type="project" value="TreeGrafter"/>
</dbReference>